<feature type="compositionally biased region" description="Polar residues" evidence="7">
    <location>
        <begin position="789"/>
        <end position="799"/>
    </location>
</feature>
<reference evidence="9" key="2">
    <citation type="journal article" date="2021" name="PeerJ">
        <title>Extensive microbial diversity within the chicken gut microbiome revealed by metagenomics and culture.</title>
        <authorList>
            <person name="Gilroy R."/>
            <person name="Ravi A."/>
            <person name="Getino M."/>
            <person name="Pursley I."/>
            <person name="Horton D.L."/>
            <person name="Alikhan N.F."/>
            <person name="Baker D."/>
            <person name="Gharbi K."/>
            <person name="Hall N."/>
            <person name="Watson M."/>
            <person name="Adriaenssens E.M."/>
            <person name="Foster-Nyarko E."/>
            <person name="Jarju S."/>
            <person name="Secka A."/>
            <person name="Antonio M."/>
            <person name="Oren A."/>
            <person name="Chaudhuri R.R."/>
            <person name="La Ragione R."/>
            <person name="Hildebrand F."/>
            <person name="Pallen M.J."/>
        </authorList>
    </citation>
    <scope>NUCLEOTIDE SEQUENCE</scope>
    <source>
        <strain evidence="9">B1-3475</strain>
    </source>
</reference>
<feature type="compositionally biased region" description="Basic and acidic residues" evidence="7">
    <location>
        <begin position="812"/>
        <end position="828"/>
    </location>
</feature>
<keyword evidence="4 6" id="KW-0269">Exonuclease</keyword>
<dbReference type="Pfam" id="PF08206">
    <property type="entry name" value="OB_RNB"/>
    <property type="match status" value="1"/>
</dbReference>
<dbReference type="GO" id="GO:0008859">
    <property type="term" value="F:exoribonuclease II activity"/>
    <property type="evidence" value="ECO:0007669"/>
    <property type="project" value="UniProtKB-UniRule"/>
</dbReference>
<dbReference type="InterPro" id="IPR011129">
    <property type="entry name" value="CSD"/>
</dbReference>
<evidence type="ECO:0000256" key="3">
    <source>
        <dbReference type="ARBA" id="ARBA00022801"/>
    </source>
</evidence>
<dbReference type="InterPro" id="IPR001900">
    <property type="entry name" value="RNase_II/R"/>
</dbReference>
<comment type="subcellular location">
    <subcellularLocation>
        <location evidence="6">Cytoplasm</location>
    </subcellularLocation>
</comment>
<dbReference type="SMART" id="SM00955">
    <property type="entry name" value="RNB"/>
    <property type="match status" value="1"/>
</dbReference>
<evidence type="ECO:0000313" key="9">
    <source>
        <dbReference type="EMBL" id="MBO8455196.1"/>
    </source>
</evidence>
<keyword evidence="1 6" id="KW-0963">Cytoplasm</keyword>
<dbReference type="InterPro" id="IPR012340">
    <property type="entry name" value="NA-bd_OB-fold"/>
</dbReference>
<dbReference type="Proteomes" id="UP000823617">
    <property type="component" value="Unassembled WGS sequence"/>
</dbReference>
<evidence type="ECO:0000256" key="7">
    <source>
        <dbReference type="SAM" id="MobiDB-lite"/>
    </source>
</evidence>
<comment type="catalytic activity">
    <reaction evidence="6">
        <text>Exonucleolytic cleavage in the 3'- to 5'-direction to yield nucleoside 5'-phosphates.</text>
        <dbReference type="EC" id="3.1.13.1"/>
    </reaction>
</comment>
<name>A0A9D9HJX4_9BACT</name>
<keyword evidence="3 6" id="KW-0378">Hydrolase</keyword>
<dbReference type="AlphaFoldDB" id="A0A9D9HJX4"/>
<evidence type="ECO:0000313" key="10">
    <source>
        <dbReference type="Proteomes" id="UP000823617"/>
    </source>
</evidence>
<organism evidence="9 10">
    <name type="scientific">Candidatus Cryptobacteroides intestinigallinarum</name>
    <dbReference type="NCBI Taxonomy" id="2840767"/>
    <lineage>
        <taxon>Bacteria</taxon>
        <taxon>Pseudomonadati</taxon>
        <taxon>Bacteroidota</taxon>
        <taxon>Bacteroidia</taxon>
        <taxon>Bacteroidales</taxon>
        <taxon>Candidatus Cryptobacteroides</taxon>
    </lineage>
</organism>
<feature type="compositionally biased region" description="Basic residues" evidence="7">
    <location>
        <begin position="1"/>
        <end position="21"/>
    </location>
</feature>
<dbReference type="InterPro" id="IPR003029">
    <property type="entry name" value="S1_domain"/>
</dbReference>
<evidence type="ECO:0000256" key="5">
    <source>
        <dbReference type="ARBA" id="ARBA00022884"/>
    </source>
</evidence>
<dbReference type="EMBL" id="JADIMK010000017">
    <property type="protein sequence ID" value="MBO8455196.1"/>
    <property type="molecule type" value="Genomic_DNA"/>
</dbReference>
<dbReference type="PROSITE" id="PS50126">
    <property type="entry name" value="S1"/>
    <property type="match status" value="1"/>
</dbReference>
<proteinExistence type="inferred from homology"/>
<dbReference type="HAMAP" id="MF_01895">
    <property type="entry name" value="RNase_R"/>
    <property type="match status" value="1"/>
</dbReference>
<dbReference type="InterPro" id="IPR022966">
    <property type="entry name" value="RNase_II/R_CS"/>
</dbReference>
<feature type="domain" description="S1 motif" evidence="8">
    <location>
        <begin position="694"/>
        <end position="775"/>
    </location>
</feature>
<evidence type="ECO:0000259" key="8">
    <source>
        <dbReference type="PROSITE" id="PS50126"/>
    </source>
</evidence>
<dbReference type="Gene3D" id="2.40.50.140">
    <property type="entry name" value="Nucleic acid-binding proteins"/>
    <property type="match status" value="2"/>
</dbReference>
<dbReference type="GO" id="GO:0006402">
    <property type="term" value="P:mRNA catabolic process"/>
    <property type="evidence" value="ECO:0007669"/>
    <property type="project" value="TreeGrafter"/>
</dbReference>
<sequence length="860" mass="96525">MTDWNRRRRKDGGRKKEKKEKRIYPEFTGRVQMTREGYAFIIVDGEEDDIFVKASKTRGALNGDTVRVAVTKEKTDRQRKEGEVLEILERSPKPFVGILHIVGEQAWVLMQSRVMPYDISIPVVNSGTGKTDKPVTPVTGSLKKTGDGTYAVTGVYETVDGKRQELVARPGMKVAALVDRWDKKDPDPVGHLTDVLGEPGENDTEMHAILAEFALPYRFEPEVENAADEISDKITDKDRKERRDFSDVLTFTVDPADAKDFDDALSFRKLDNGHYEVGVHIADVTHYVTPGSVVDKEAQQRGTSVYLVDRTVPMLPEKLSNKLCSLRPNEPKLCFSAVFEITPLAKVVSQWFGRTVINSDYRFAYETAQQIIDAGEKAMKMELRGGTDGRHAPVGDPILEASPEAAEARRKAAARTESAMGEGVTEGCIIPDNLKEAILILNNLASKLRKKRFASGAISFDRPEMKVEVDEKGRPIRVYQKISKEANWMIEEFMLLANRSVAEFVAKGCRYPAVPGTGLGYLCISPEEAAKASSKSKAKTFVYRIHDEPNQEKLDGLRSFIHNFGYEMGSTENGKEISKELNNLFQQAKDKPEYSAIEMLSLRTMAKARYSTDNIGHYGLAFKYYTHFTSPIRRYPDMMVHRLLALYLAGAESQKKDYYEGQCKHASEREIVAAEAERASIKYKLVEFMQDKVGYEFEGHISGITEWGMYVEIEPTKIEGMVALRDITSDYYEFDQDRYRIVGKRTHIVYSLGDAVKVRVKKANLDQKLLDYELVETGNETRLKDETPVNGNGDASDTMSGEKENSGMTDGADGKSARKEKVRKAIKESKRKAAKSSGSRKGKPSKDSRREGKGAGKGRR</sequence>
<keyword evidence="5 6" id="KW-0694">RNA-binding</keyword>
<evidence type="ECO:0000256" key="1">
    <source>
        <dbReference type="ARBA" id="ARBA00022490"/>
    </source>
</evidence>
<accession>A0A9D9HJX4</accession>
<comment type="function">
    <text evidence="6">3'-5' exoribonuclease that releases 5'-nucleoside monophosphates and is involved in maturation of structured RNAs.</text>
</comment>
<dbReference type="GO" id="GO:0005829">
    <property type="term" value="C:cytosol"/>
    <property type="evidence" value="ECO:0007669"/>
    <property type="project" value="UniProtKB-ARBA"/>
</dbReference>
<feature type="compositionally biased region" description="Basic residues" evidence="7">
    <location>
        <begin position="829"/>
        <end position="843"/>
    </location>
</feature>
<reference evidence="9" key="1">
    <citation type="submission" date="2020-10" db="EMBL/GenBank/DDBJ databases">
        <authorList>
            <person name="Gilroy R."/>
        </authorList>
    </citation>
    <scope>NUCLEOTIDE SEQUENCE</scope>
    <source>
        <strain evidence="9">B1-3475</strain>
    </source>
</reference>
<dbReference type="CDD" id="cd04471">
    <property type="entry name" value="S1_RNase_R"/>
    <property type="match status" value="1"/>
</dbReference>
<comment type="caution">
    <text evidence="9">The sequence shown here is derived from an EMBL/GenBank/DDBJ whole genome shotgun (WGS) entry which is preliminary data.</text>
</comment>
<feature type="region of interest" description="Disordered" evidence="7">
    <location>
        <begin position="781"/>
        <end position="860"/>
    </location>
</feature>
<evidence type="ECO:0000256" key="2">
    <source>
        <dbReference type="ARBA" id="ARBA00022722"/>
    </source>
</evidence>
<evidence type="ECO:0000256" key="6">
    <source>
        <dbReference type="HAMAP-Rule" id="MF_01895"/>
    </source>
</evidence>
<dbReference type="Pfam" id="PF00773">
    <property type="entry name" value="RNB"/>
    <property type="match status" value="1"/>
</dbReference>
<dbReference type="PANTHER" id="PTHR23355">
    <property type="entry name" value="RIBONUCLEASE"/>
    <property type="match status" value="1"/>
</dbReference>
<dbReference type="GO" id="GO:0003723">
    <property type="term" value="F:RNA binding"/>
    <property type="evidence" value="ECO:0007669"/>
    <property type="project" value="UniProtKB-UniRule"/>
</dbReference>
<dbReference type="Pfam" id="PF17876">
    <property type="entry name" value="CSD2"/>
    <property type="match status" value="1"/>
</dbReference>
<comment type="similarity">
    <text evidence="6">Belongs to the RNR ribonuclease family. RNase R subfamily.</text>
</comment>
<dbReference type="EC" id="3.1.13.1" evidence="6"/>
<dbReference type="PANTHER" id="PTHR23355:SF9">
    <property type="entry name" value="DIS3-LIKE EXONUCLEASE 2"/>
    <property type="match status" value="1"/>
</dbReference>
<feature type="region of interest" description="Disordered" evidence="7">
    <location>
        <begin position="1"/>
        <end position="22"/>
    </location>
</feature>
<feature type="compositionally biased region" description="Basic and acidic residues" evidence="7">
    <location>
        <begin position="844"/>
        <end position="854"/>
    </location>
</feature>
<evidence type="ECO:0000256" key="4">
    <source>
        <dbReference type="ARBA" id="ARBA00022839"/>
    </source>
</evidence>
<protein>
    <recommendedName>
        <fullName evidence="6">Ribonuclease R</fullName>
        <shortName evidence="6">RNase R</shortName>
        <ecNumber evidence="6">3.1.13.1</ecNumber>
    </recommendedName>
</protein>
<keyword evidence="2 6" id="KW-0540">Nuclease</keyword>
<dbReference type="SMART" id="SM00316">
    <property type="entry name" value="S1"/>
    <property type="match status" value="1"/>
</dbReference>
<dbReference type="SUPFAM" id="SSF50249">
    <property type="entry name" value="Nucleic acid-binding proteins"/>
    <property type="match status" value="4"/>
</dbReference>
<dbReference type="InterPro" id="IPR013223">
    <property type="entry name" value="RNase_B_OB_dom"/>
</dbReference>
<dbReference type="InterPro" id="IPR040476">
    <property type="entry name" value="CSD2"/>
</dbReference>
<dbReference type="SMART" id="SM00357">
    <property type="entry name" value="CSP"/>
    <property type="match status" value="1"/>
</dbReference>
<gene>
    <name evidence="6" type="primary">rnr</name>
    <name evidence="9" type="ORF">IAC08_02180</name>
</gene>
<dbReference type="InterPro" id="IPR011805">
    <property type="entry name" value="RNase_R"/>
</dbReference>
<dbReference type="InterPro" id="IPR050180">
    <property type="entry name" value="RNR_Ribonuclease"/>
</dbReference>
<dbReference type="PROSITE" id="PS01175">
    <property type="entry name" value="RIBONUCLEASE_II"/>
    <property type="match status" value="1"/>
</dbReference>
<dbReference type="Pfam" id="PF00575">
    <property type="entry name" value="S1"/>
    <property type="match status" value="1"/>
</dbReference>